<dbReference type="PANTHER" id="PTHR21071">
    <property type="entry name" value="UDP-N-ACETYLENOLPYRUVOYLGLUCOSAMINE REDUCTASE"/>
    <property type="match status" value="1"/>
</dbReference>
<dbReference type="InterPro" id="IPR006094">
    <property type="entry name" value="Oxid_FAD_bind_N"/>
</dbReference>
<dbReference type="GO" id="GO:0071555">
    <property type="term" value="P:cell wall organization"/>
    <property type="evidence" value="ECO:0007669"/>
    <property type="project" value="TreeGrafter"/>
</dbReference>
<organism evidence="2 3">
    <name type="scientific">Candidatus Daviesbacteria bacterium GW2011_GWA2_40_9</name>
    <dbReference type="NCBI Taxonomy" id="1618424"/>
    <lineage>
        <taxon>Bacteria</taxon>
        <taxon>Candidatus Daviesiibacteriota</taxon>
    </lineage>
</organism>
<dbReference type="Pfam" id="PF01565">
    <property type="entry name" value="FAD_binding_4"/>
    <property type="match status" value="1"/>
</dbReference>
<dbReference type="GO" id="GO:0005829">
    <property type="term" value="C:cytosol"/>
    <property type="evidence" value="ECO:0007669"/>
    <property type="project" value="TreeGrafter"/>
</dbReference>
<dbReference type="AlphaFoldDB" id="A0A0G0U6Z2"/>
<name>A0A0G0U6Z2_9BACT</name>
<dbReference type="Gene3D" id="3.30.465.10">
    <property type="match status" value="1"/>
</dbReference>
<dbReference type="PROSITE" id="PS51387">
    <property type="entry name" value="FAD_PCMH"/>
    <property type="match status" value="1"/>
</dbReference>
<dbReference type="GO" id="GO:0008762">
    <property type="term" value="F:UDP-N-acetylmuramate dehydrogenase activity"/>
    <property type="evidence" value="ECO:0007669"/>
    <property type="project" value="InterPro"/>
</dbReference>
<accession>A0A0G0U6Z2</accession>
<dbReference type="InterPro" id="IPR016169">
    <property type="entry name" value="FAD-bd_PCMH_sub2"/>
</dbReference>
<dbReference type="GO" id="GO:0071949">
    <property type="term" value="F:FAD binding"/>
    <property type="evidence" value="ECO:0007669"/>
    <property type="project" value="InterPro"/>
</dbReference>
<evidence type="ECO:0000313" key="3">
    <source>
        <dbReference type="Proteomes" id="UP000034601"/>
    </source>
</evidence>
<comment type="caution">
    <text evidence="2">The sequence shown here is derived from an EMBL/GenBank/DDBJ whole genome shotgun (WGS) entry which is preliminary data.</text>
</comment>
<dbReference type="Gene3D" id="3.30.43.10">
    <property type="entry name" value="Uridine Diphospho-n-acetylenolpyruvylglucosamine Reductase, domain 2"/>
    <property type="match status" value="1"/>
</dbReference>
<feature type="domain" description="FAD-binding PCMH-type" evidence="1">
    <location>
        <begin position="31"/>
        <end position="195"/>
    </location>
</feature>
<evidence type="ECO:0000313" key="2">
    <source>
        <dbReference type="EMBL" id="KKR82981.1"/>
    </source>
</evidence>
<dbReference type="InterPro" id="IPR016166">
    <property type="entry name" value="FAD-bd_PCMH"/>
</dbReference>
<dbReference type="InterPro" id="IPR003170">
    <property type="entry name" value="MurB"/>
</dbReference>
<dbReference type="EMBL" id="LCAB01000008">
    <property type="protein sequence ID" value="KKR82981.1"/>
    <property type="molecule type" value="Genomic_DNA"/>
</dbReference>
<dbReference type="PANTHER" id="PTHR21071:SF4">
    <property type="entry name" value="UDP-N-ACETYLENOLPYRUVOYLGLUCOSAMINE REDUCTASE"/>
    <property type="match status" value="1"/>
</dbReference>
<reference evidence="2 3" key="1">
    <citation type="journal article" date="2015" name="Nature">
        <title>rRNA introns, odd ribosomes, and small enigmatic genomes across a large radiation of phyla.</title>
        <authorList>
            <person name="Brown C.T."/>
            <person name="Hug L.A."/>
            <person name="Thomas B.C."/>
            <person name="Sharon I."/>
            <person name="Castelle C.J."/>
            <person name="Singh A."/>
            <person name="Wilkins M.J."/>
            <person name="Williams K.H."/>
            <person name="Banfield J.F."/>
        </authorList>
    </citation>
    <scope>NUCLEOTIDE SEQUENCE [LARGE SCALE GENOMIC DNA]</scope>
</reference>
<dbReference type="InterPro" id="IPR016167">
    <property type="entry name" value="FAD-bd_PCMH_sub1"/>
</dbReference>
<gene>
    <name evidence="2" type="ORF">UU29_C0008G0090</name>
</gene>
<proteinExistence type="predicted"/>
<evidence type="ECO:0000259" key="1">
    <source>
        <dbReference type="PROSITE" id="PS51387"/>
    </source>
</evidence>
<sequence>MHDRLKILQDYLGGSRVKRDCDISEHLVSGFGGTASAFYIATTVEELIKIVQLCRELKLDFLIIGSGSKIAISKEGINSLVIKNRSDNLKIFGVKGNVSRQGIGIEEALVEAESGTSLKRLAEFALEHRLGGLEIFQNTLGTVGGSLYILPIVREKAHQVKVLTSSGEVEVKDPYLVSKEDVIISAVFKLKAQEK</sequence>
<dbReference type="SUPFAM" id="SSF56176">
    <property type="entry name" value="FAD-binding/transporter-associated domain-like"/>
    <property type="match status" value="1"/>
</dbReference>
<dbReference type="InterPro" id="IPR036318">
    <property type="entry name" value="FAD-bd_PCMH-like_sf"/>
</dbReference>
<protein>
    <submittedName>
        <fullName evidence="2">UDP-N-acetylenolpyruvoylglucosamine reductase</fullName>
    </submittedName>
</protein>
<dbReference type="Proteomes" id="UP000034601">
    <property type="component" value="Unassembled WGS sequence"/>
</dbReference>